<dbReference type="PANTHER" id="PTHR33490">
    <property type="entry name" value="BLR5614 PROTEIN-RELATED"/>
    <property type="match status" value="1"/>
</dbReference>
<dbReference type="RefSeq" id="WP_106134920.1">
    <property type="nucleotide sequence ID" value="NZ_PVTR01000011.1"/>
</dbReference>
<keyword evidence="2" id="KW-0378">Hydrolase</keyword>
<evidence type="ECO:0000259" key="1">
    <source>
        <dbReference type="SMART" id="SM00460"/>
    </source>
</evidence>
<proteinExistence type="predicted"/>
<dbReference type="Pfam" id="PF01841">
    <property type="entry name" value="Transglut_core"/>
    <property type="match status" value="1"/>
</dbReference>
<dbReference type="InterPro" id="IPR002931">
    <property type="entry name" value="Transglutaminase-like"/>
</dbReference>
<dbReference type="AlphaFoldDB" id="A0A2T0WGB8"/>
<dbReference type="GO" id="GO:0006508">
    <property type="term" value="P:proteolysis"/>
    <property type="evidence" value="ECO:0007669"/>
    <property type="project" value="UniProtKB-KW"/>
</dbReference>
<evidence type="ECO:0000313" key="2">
    <source>
        <dbReference type="EMBL" id="PRY85753.1"/>
    </source>
</evidence>
<dbReference type="GO" id="GO:0008233">
    <property type="term" value="F:peptidase activity"/>
    <property type="evidence" value="ECO:0007669"/>
    <property type="project" value="UniProtKB-KW"/>
</dbReference>
<dbReference type="SUPFAM" id="SSF54001">
    <property type="entry name" value="Cysteine proteinases"/>
    <property type="match status" value="1"/>
</dbReference>
<reference evidence="2 3" key="1">
    <citation type="submission" date="2018-03" db="EMBL/GenBank/DDBJ databases">
        <title>Genomic Encyclopedia of Archaeal and Bacterial Type Strains, Phase II (KMG-II): from individual species to whole genera.</title>
        <authorList>
            <person name="Goeker M."/>
        </authorList>
    </citation>
    <scope>NUCLEOTIDE SEQUENCE [LARGE SCALE GENOMIC DNA]</scope>
    <source>
        <strain evidence="2 3">DSM 27929</strain>
    </source>
</reference>
<feature type="domain" description="Transglutaminase-like" evidence="1">
    <location>
        <begin position="170"/>
        <end position="234"/>
    </location>
</feature>
<keyword evidence="3" id="KW-1185">Reference proteome</keyword>
<dbReference type="Proteomes" id="UP000238157">
    <property type="component" value="Unassembled WGS sequence"/>
</dbReference>
<accession>A0A2T0WGB8</accession>
<dbReference type="OrthoDB" id="9804872at2"/>
<comment type="caution">
    <text evidence="2">The sequence shown here is derived from an EMBL/GenBank/DDBJ whole genome shotgun (WGS) entry which is preliminary data.</text>
</comment>
<protein>
    <submittedName>
        <fullName evidence="2">Transglutaminase-like putative cysteine protease</fullName>
    </submittedName>
</protein>
<gene>
    <name evidence="2" type="ORF">CLW00_11196</name>
</gene>
<dbReference type="EMBL" id="PVTR01000011">
    <property type="protein sequence ID" value="PRY85753.1"/>
    <property type="molecule type" value="Genomic_DNA"/>
</dbReference>
<name>A0A2T0WGB8_9BACT</name>
<evidence type="ECO:0000313" key="3">
    <source>
        <dbReference type="Proteomes" id="UP000238157"/>
    </source>
</evidence>
<dbReference type="InterPro" id="IPR013589">
    <property type="entry name" value="Bac_transglu_N"/>
</dbReference>
<dbReference type="Pfam" id="PF08379">
    <property type="entry name" value="Bact_transglu_N"/>
    <property type="match status" value="1"/>
</dbReference>
<keyword evidence="2" id="KW-0645">Protease</keyword>
<sequence length="278" mass="32268">MKLSISHLTRYTYEEKVPLNTHQLFLIPQQRTYYRLFEADWVIRPEPMGKSQRINAEGNPFFQVWFNAPTDFLEVELSFQMETYDFNPYGFIIAEHKYPFVQFEYRGSTGKFLKIYQDAEDLPHLKDFALKLMSENQDIVSFLVALLTVIHKDWSHDLRYEPGLLEPMDTFENRRGSCRDLSWMLMQMLRNIGLATRFVSGYAFNPELHEGHELHGWVEVYLSGAGWVGIDPSLGLFADHNYIPLASSFHPTNTLPIAGTYGGTAKSEFFTDVKIKSL</sequence>
<dbReference type="InterPro" id="IPR038765">
    <property type="entry name" value="Papain-like_cys_pep_sf"/>
</dbReference>
<dbReference type="SMART" id="SM00460">
    <property type="entry name" value="TGc"/>
    <property type="match status" value="1"/>
</dbReference>
<dbReference type="Gene3D" id="3.10.620.30">
    <property type="match status" value="1"/>
</dbReference>
<organism evidence="2 3">
    <name type="scientific">Mongoliibacter ruber</name>
    <dbReference type="NCBI Taxonomy" id="1750599"/>
    <lineage>
        <taxon>Bacteria</taxon>
        <taxon>Pseudomonadati</taxon>
        <taxon>Bacteroidota</taxon>
        <taxon>Cytophagia</taxon>
        <taxon>Cytophagales</taxon>
        <taxon>Cyclobacteriaceae</taxon>
        <taxon>Mongoliibacter</taxon>
    </lineage>
</organism>
<dbReference type="PANTHER" id="PTHR33490:SF1">
    <property type="entry name" value="SLL1233 PROTEIN"/>
    <property type="match status" value="1"/>
</dbReference>